<evidence type="ECO:0000256" key="1">
    <source>
        <dbReference type="ARBA" id="ARBA00004193"/>
    </source>
</evidence>
<evidence type="ECO:0000256" key="5">
    <source>
        <dbReference type="ARBA" id="ARBA00023136"/>
    </source>
</evidence>
<comment type="subcellular location">
    <subcellularLocation>
        <location evidence="1">Cell membrane</location>
        <topology evidence="1">Lipid-anchor</topology>
    </subcellularLocation>
</comment>
<evidence type="ECO:0000256" key="4">
    <source>
        <dbReference type="ARBA" id="ARBA00023134"/>
    </source>
</evidence>
<dbReference type="GO" id="GO:0007165">
    <property type="term" value="P:signal transduction"/>
    <property type="evidence" value="ECO:0007669"/>
    <property type="project" value="TreeGrafter"/>
</dbReference>
<dbReference type="Pfam" id="PF00071">
    <property type="entry name" value="Ras"/>
    <property type="match status" value="1"/>
</dbReference>
<dbReference type="SMART" id="SM00173">
    <property type="entry name" value="RAS"/>
    <property type="match status" value="1"/>
</dbReference>
<reference evidence="7 8" key="1">
    <citation type="journal article" date="2019" name="Commun. Biol.">
        <title>The bagworm genome reveals a unique fibroin gene that provides high tensile strength.</title>
        <authorList>
            <person name="Kono N."/>
            <person name="Nakamura H."/>
            <person name="Ohtoshi R."/>
            <person name="Tomita M."/>
            <person name="Numata K."/>
            <person name="Arakawa K."/>
        </authorList>
    </citation>
    <scope>NUCLEOTIDE SEQUENCE [LARGE SCALE GENOMIC DNA]</scope>
</reference>
<accession>A0A4C1TP56</accession>
<dbReference type="GO" id="GO:0003924">
    <property type="term" value="F:GTPase activity"/>
    <property type="evidence" value="ECO:0007669"/>
    <property type="project" value="InterPro"/>
</dbReference>
<dbReference type="InterPro" id="IPR052236">
    <property type="entry name" value="Small_GTPase_RasD"/>
</dbReference>
<keyword evidence="3" id="KW-0488">Methylation</keyword>
<dbReference type="GO" id="GO:0031681">
    <property type="term" value="F:G-protein beta-subunit binding"/>
    <property type="evidence" value="ECO:0007669"/>
    <property type="project" value="TreeGrafter"/>
</dbReference>
<gene>
    <name evidence="7" type="primary">RASD1</name>
    <name evidence="7" type="ORF">EVAR_93931_1</name>
</gene>
<organism evidence="7 8">
    <name type="scientific">Eumeta variegata</name>
    <name type="common">Bagworm moth</name>
    <name type="synonym">Eumeta japonica</name>
    <dbReference type="NCBI Taxonomy" id="151549"/>
    <lineage>
        <taxon>Eukaryota</taxon>
        <taxon>Metazoa</taxon>
        <taxon>Ecdysozoa</taxon>
        <taxon>Arthropoda</taxon>
        <taxon>Hexapoda</taxon>
        <taxon>Insecta</taxon>
        <taxon>Pterygota</taxon>
        <taxon>Neoptera</taxon>
        <taxon>Endopterygota</taxon>
        <taxon>Lepidoptera</taxon>
        <taxon>Glossata</taxon>
        <taxon>Ditrysia</taxon>
        <taxon>Tineoidea</taxon>
        <taxon>Psychidae</taxon>
        <taxon>Oiketicinae</taxon>
        <taxon>Eumeta</taxon>
    </lineage>
</organism>
<dbReference type="STRING" id="151549.A0A4C1TP56"/>
<keyword evidence="5" id="KW-0472">Membrane</keyword>
<evidence type="ECO:0000256" key="6">
    <source>
        <dbReference type="ARBA" id="ARBA00023288"/>
    </source>
</evidence>
<proteinExistence type="predicted"/>
<dbReference type="GO" id="GO:0005525">
    <property type="term" value="F:GTP binding"/>
    <property type="evidence" value="ECO:0007669"/>
    <property type="project" value="UniProtKB-KW"/>
</dbReference>
<protein>
    <submittedName>
        <fullName evidence="7">Dexamethasone-induced Ras-related protein 1</fullName>
    </submittedName>
</protein>
<dbReference type="PANTHER" id="PTHR46149:SF3">
    <property type="entry name" value="MIP08469P"/>
    <property type="match status" value="1"/>
</dbReference>
<evidence type="ECO:0000256" key="2">
    <source>
        <dbReference type="ARBA" id="ARBA00022475"/>
    </source>
</evidence>
<dbReference type="Gene3D" id="3.40.50.300">
    <property type="entry name" value="P-loop containing nucleotide triphosphate hydrolases"/>
    <property type="match status" value="1"/>
</dbReference>
<dbReference type="OrthoDB" id="265044at2759"/>
<keyword evidence="6" id="KW-0449">Lipoprotein</keyword>
<keyword evidence="4" id="KW-0547">Nucleotide-binding</keyword>
<evidence type="ECO:0000256" key="3">
    <source>
        <dbReference type="ARBA" id="ARBA00022481"/>
    </source>
</evidence>
<dbReference type="InterPro" id="IPR027417">
    <property type="entry name" value="P-loop_NTPase"/>
</dbReference>
<dbReference type="GO" id="GO:0005886">
    <property type="term" value="C:plasma membrane"/>
    <property type="evidence" value="ECO:0007669"/>
    <property type="project" value="UniProtKB-SubCell"/>
</dbReference>
<keyword evidence="2" id="KW-1003">Cell membrane</keyword>
<keyword evidence="4" id="KW-0342">GTP-binding</keyword>
<dbReference type="Proteomes" id="UP000299102">
    <property type="component" value="Unassembled WGS sequence"/>
</dbReference>
<dbReference type="PANTHER" id="PTHR46149">
    <property type="entry name" value="MIP08469P"/>
    <property type="match status" value="1"/>
</dbReference>
<dbReference type="EMBL" id="BGZK01000074">
    <property type="protein sequence ID" value="GBP15745.1"/>
    <property type="molecule type" value="Genomic_DNA"/>
</dbReference>
<comment type="caution">
    <text evidence="7">The sequence shown here is derived from an EMBL/GenBank/DDBJ whole genome shotgun (WGS) entry which is preliminary data.</text>
</comment>
<dbReference type="SUPFAM" id="SSF52540">
    <property type="entry name" value="P-loop containing nucleoside triphosphate hydrolases"/>
    <property type="match status" value="1"/>
</dbReference>
<keyword evidence="8" id="KW-1185">Reference proteome</keyword>
<evidence type="ECO:0000313" key="7">
    <source>
        <dbReference type="EMBL" id="GBP15745.1"/>
    </source>
</evidence>
<dbReference type="AlphaFoldDB" id="A0A4C1TP56"/>
<evidence type="ECO:0000313" key="8">
    <source>
        <dbReference type="Proteomes" id="UP000299102"/>
    </source>
</evidence>
<name>A0A4C1TP56_EUMVA</name>
<sequence length="154" mass="17048">MPSTVSSREGPLRLHRSFESETGLKSSRVGKTSLVARFLGTKFEESYTPTIEDFHRKLYRIRGEVHQLDLLDTSGNHPFPAMRSQPLALCFGGHAKPSLTDVVTVLVTPAVITSVRVPGIVKTNKQASHQRELSVDTSNPKRVINALSIELWAD</sequence>
<dbReference type="InterPro" id="IPR001806">
    <property type="entry name" value="Small_GTPase"/>
</dbReference>